<keyword evidence="5" id="KW-1185">Reference proteome</keyword>
<dbReference type="STRING" id="252246.SAMN05421799_10365"/>
<dbReference type="AlphaFoldDB" id="A0A1N7LD87"/>
<dbReference type="GO" id="GO:0008757">
    <property type="term" value="F:S-adenosylmethionine-dependent methyltransferase activity"/>
    <property type="evidence" value="ECO:0007669"/>
    <property type="project" value="InterPro"/>
</dbReference>
<dbReference type="CDD" id="cd02440">
    <property type="entry name" value="AdoMet_MTases"/>
    <property type="match status" value="1"/>
</dbReference>
<proteinExistence type="predicted"/>
<evidence type="ECO:0000256" key="2">
    <source>
        <dbReference type="ARBA" id="ARBA00022679"/>
    </source>
</evidence>
<sequence>MPGAPLRSFGGMDVAHYFEEQPAAPSDERAVTVSARGITVRLVTDRGVFSKSGLDEGTRRLIETADLSGATSALDLGCGYGPVTAILSRAFPGVRWWMVDINQRAVELARRNTADLVPPPVVRQWDGIPPDLEDTFDHVLLNPPIRAGKATVFRLYEDAKRALAKQGKLWVVIQKKHGAPSTEAKLRELFDEVDVAYRKAGYFVFCARRA</sequence>
<dbReference type="SUPFAM" id="SSF53335">
    <property type="entry name" value="S-adenosyl-L-methionine-dependent methyltransferases"/>
    <property type="match status" value="1"/>
</dbReference>
<evidence type="ECO:0000313" key="4">
    <source>
        <dbReference type="EMBL" id="SIS71789.1"/>
    </source>
</evidence>
<organism evidence="4 5">
    <name type="scientific">Alicyclobacillus vulcanalis</name>
    <dbReference type="NCBI Taxonomy" id="252246"/>
    <lineage>
        <taxon>Bacteria</taxon>
        <taxon>Bacillati</taxon>
        <taxon>Bacillota</taxon>
        <taxon>Bacilli</taxon>
        <taxon>Bacillales</taxon>
        <taxon>Alicyclobacillaceae</taxon>
        <taxon>Alicyclobacillus</taxon>
    </lineage>
</organism>
<feature type="domain" description="Methyltransferase small" evidence="3">
    <location>
        <begin position="40"/>
        <end position="205"/>
    </location>
</feature>
<name>A0A1N7LD87_9BACL</name>
<dbReference type="PANTHER" id="PTHR47816">
    <property type="entry name" value="RIBOSOMAL RNA SMALL SUBUNIT METHYLTRANSFERASE C"/>
    <property type="match status" value="1"/>
</dbReference>
<evidence type="ECO:0000313" key="5">
    <source>
        <dbReference type="Proteomes" id="UP000186156"/>
    </source>
</evidence>
<keyword evidence="2 4" id="KW-0808">Transferase</keyword>
<dbReference type="Proteomes" id="UP000186156">
    <property type="component" value="Unassembled WGS sequence"/>
</dbReference>
<accession>A0A1N7LD87</accession>
<dbReference type="EMBL" id="FTOO01000003">
    <property type="protein sequence ID" value="SIS71789.1"/>
    <property type="molecule type" value="Genomic_DNA"/>
</dbReference>
<dbReference type="InterPro" id="IPR046977">
    <property type="entry name" value="RsmC/RlmG"/>
</dbReference>
<keyword evidence="1 4" id="KW-0489">Methyltransferase</keyword>
<protein>
    <submittedName>
        <fullName evidence="4">16S rRNA m(2)G 1207 methyltransferase</fullName>
    </submittedName>
</protein>
<evidence type="ECO:0000256" key="1">
    <source>
        <dbReference type="ARBA" id="ARBA00022603"/>
    </source>
</evidence>
<dbReference type="GO" id="GO:0032259">
    <property type="term" value="P:methylation"/>
    <property type="evidence" value="ECO:0007669"/>
    <property type="project" value="UniProtKB-KW"/>
</dbReference>
<dbReference type="InterPro" id="IPR007848">
    <property type="entry name" value="Small_mtfrase_dom"/>
</dbReference>
<dbReference type="PANTHER" id="PTHR47816:SF4">
    <property type="entry name" value="RIBOSOMAL RNA SMALL SUBUNIT METHYLTRANSFERASE C"/>
    <property type="match status" value="1"/>
</dbReference>
<gene>
    <name evidence="4" type="ORF">SAMN05421799_10365</name>
</gene>
<dbReference type="Gene3D" id="3.40.50.150">
    <property type="entry name" value="Vaccinia Virus protein VP39"/>
    <property type="match status" value="1"/>
</dbReference>
<dbReference type="InterPro" id="IPR029063">
    <property type="entry name" value="SAM-dependent_MTases_sf"/>
</dbReference>
<dbReference type="Pfam" id="PF05175">
    <property type="entry name" value="MTS"/>
    <property type="match status" value="1"/>
</dbReference>
<evidence type="ECO:0000259" key="3">
    <source>
        <dbReference type="Pfam" id="PF05175"/>
    </source>
</evidence>
<reference evidence="5" key="1">
    <citation type="submission" date="2017-01" db="EMBL/GenBank/DDBJ databases">
        <authorList>
            <person name="Varghese N."/>
            <person name="Submissions S."/>
        </authorList>
    </citation>
    <scope>NUCLEOTIDE SEQUENCE [LARGE SCALE GENOMIC DNA]</scope>
    <source>
        <strain evidence="5">DSM 16176</strain>
    </source>
</reference>